<dbReference type="Gene3D" id="2.30.30.60">
    <property type="match status" value="1"/>
</dbReference>
<gene>
    <name evidence="9" type="ORF">DSLASN_08070</name>
</gene>
<feature type="transmembrane region" description="Helical" evidence="7">
    <location>
        <begin position="6"/>
        <end position="27"/>
    </location>
</feature>
<protein>
    <recommendedName>
        <fullName evidence="8">Mechanosensitive ion channel MscS domain-containing protein</fullName>
    </recommendedName>
</protein>
<keyword evidence="2" id="KW-1003">Cell membrane</keyword>
<dbReference type="SUPFAM" id="SSF82689">
    <property type="entry name" value="Mechanosensitive channel protein MscS (YggB), C-terminal domain"/>
    <property type="match status" value="1"/>
</dbReference>
<accession>A0ABM7PDC3</accession>
<evidence type="ECO:0000256" key="4">
    <source>
        <dbReference type="ARBA" id="ARBA00022989"/>
    </source>
</evidence>
<evidence type="ECO:0000256" key="7">
    <source>
        <dbReference type="SAM" id="Phobius"/>
    </source>
</evidence>
<keyword evidence="3 7" id="KW-0812">Transmembrane</keyword>
<feature type="coiled-coil region" evidence="6">
    <location>
        <begin position="288"/>
        <end position="322"/>
    </location>
</feature>
<keyword evidence="4 7" id="KW-1133">Transmembrane helix</keyword>
<proteinExistence type="predicted"/>
<keyword evidence="10" id="KW-1185">Reference proteome</keyword>
<dbReference type="InterPro" id="IPR011066">
    <property type="entry name" value="MscS_channel_C_sf"/>
</dbReference>
<organism evidence="9 10">
    <name type="scientific">Desulfoluna limicola</name>
    <dbReference type="NCBI Taxonomy" id="2810562"/>
    <lineage>
        <taxon>Bacteria</taxon>
        <taxon>Pseudomonadati</taxon>
        <taxon>Thermodesulfobacteriota</taxon>
        <taxon>Desulfobacteria</taxon>
        <taxon>Desulfobacterales</taxon>
        <taxon>Desulfolunaceae</taxon>
        <taxon>Desulfoluna</taxon>
    </lineage>
</organism>
<dbReference type="SUPFAM" id="SSF50182">
    <property type="entry name" value="Sm-like ribonucleoproteins"/>
    <property type="match status" value="1"/>
</dbReference>
<dbReference type="InterPro" id="IPR010920">
    <property type="entry name" value="LSM_dom_sf"/>
</dbReference>
<dbReference type="PANTHER" id="PTHR30221:SF18">
    <property type="entry name" value="SLL0590 PROTEIN"/>
    <property type="match status" value="1"/>
</dbReference>
<dbReference type="InterPro" id="IPR045275">
    <property type="entry name" value="MscS_archaea/bacteria_type"/>
</dbReference>
<dbReference type="PANTHER" id="PTHR30221">
    <property type="entry name" value="SMALL-CONDUCTANCE MECHANOSENSITIVE CHANNEL"/>
    <property type="match status" value="1"/>
</dbReference>
<feature type="domain" description="Mechanosensitive ion channel MscS" evidence="8">
    <location>
        <begin position="93"/>
        <end position="155"/>
    </location>
</feature>
<evidence type="ECO:0000256" key="3">
    <source>
        <dbReference type="ARBA" id="ARBA00022692"/>
    </source>
</evidence>
<evidence type="ECO:0000256" key="5">
    <source>
        <dbReference type="ARBA" id="ARBA00023136"/>
    </source>
</evidence>
<comment type="subcellular location">
    <subcellularLocation>
        <location evidence="1">Cell membrane</location>
        <topology evidence="1">Multi-pass membrane protein</topology>
    </subcellularLocation>
</comment>
<dbReference type="EMBL" id="AP024488">
    <property type="protein sequence ID" value="BCS95175.1"/>
    <property type="molecule type" value="Genomic_DNA"/>
</dbReference>
<dbReference type="RefSeq" id="WP_236891450.1">
    <property type="nucleotide sequence ID" value="NZ_AP024488.1"/>
</dbReference>
<feature type="transmembrane region" description="Helical" evidence="7">
    <location>
        <begin position="74"/>
        <end position="104"/>
    </location>
</feature>
<dbReference type="InterPro" id="IPR023408">
    <property type="entry name" value="MscS_beta-dom_sf"/>
</dbReference>
<reference evidence="9 10" key="1">
    <citation type="submission" date="2021-02" db="EMBL/GenBank/DDBJ databases">
        <title>Complete genome of Desulfoluna sp. strain ASN36.</title>
        <authorList>
            <person name="Takahashi A."/>
            <person name="Kojima H."/>
            <person name="Fukui M."/>
        </authorList>
    </citation>
    <scope>NUCLEOTIDE SEQUENCE [LARGE SCALE GENOMIC DNA]</scope>
    <source>
        <strain evidence="9 10">ASN36</strain>
    </source>
</reference>
<dbReference type="CDD" id="cd22265">
    <property type="entry name" value="UDM1_RNF168"/>
    <property type="match status" value="1"/>
</dbReference>
<dbReference type="Proteomes" id="UP001320148">
    <property type="component" value="Chromosome"/>
</dbReference>
<evidence type="ECO:0000256" key="6">
    <source>
        <dbReference type="SAM" id="Coils"/>
    </source>
</evidence>
<keyword evidence="6" id="KW-0175">Coiled coil</keyword>
<evidence type="ECO:0000256" key="2">
    <source>
        <dbReference type="ARBA" id="ARBA00022475"/>
    </source>
</evidence>
<evidence type="ECO:0000313" key="10">
    <source>
        <dbReference type="Proteomes" id="UP001320148"/>
    </source>
</evidence>
<name>A0ABM7PDC3_9BACT</name>
<keyword evidence="5 7" id="KW-0472">Membrane</keyword>
<evidence type="ECO:0000313" key="9">
    <source>
        <dbReference type="EMBL" id="BCS95175.1"/>
    </source>
</evidence>
<dbReference type="Pfam" id="PF00924">
    <property type="entry name" value="MS_channel_2nd"/>
    <property type="match status" value="1"/>
</dbReference>
<evidence type="ECO:0000256" key="1">
    <source>
        <dbReference type="ARBA" id="ARBA00004651"/>
    </source>
</evidence>
<feature type="transmembrane region" description="Helical" evidence="7">
    <location>
        <begin position="48"/>
        <end position="68"/>
    </location>
</feature>
<evidence type="ECO:0000259" key="8">
    <source>
        <dbReference type="Pfam" id="PF00924"/>
    </source>
</evidence>
<dbReference type="InterPro" id="IPR006685">
    <property type="entry name" value="MscS_channel_2nd"/>
</dbReference>
<sequence>MSILPPLGPYLPLITTAIISGVALKFFHWVLLGRHSALGNERKIPRQLAMMGLTILIIIAMTLALPVTDAFRNQIFGLIGLVVSGMFAFSSTTVVASFMAGILLRITSPFRVGDFIRVGDHFGRVAERGLFDTEIQAETRELIAIPNTFLITHPVSTIRSSGTIISISLSLGYDTHHLAIEPLLIQAAKESGLEEPFVHILELGDFSITYRISGFLAEVKWLITAKSNLFKTVLDTLHTHGIEIMSPSFMNQRPMVANQTTIPEPFRKKAPEEPTVAEEIVFDKAEQAETVEKDKKESQEAIQHLEAELKEAAEDSDKKEITKRLHAEKEHFEALNDTSVTSPDK</sequence>